<keyword evidence="4 5" id="KW-0671">Queuosine biosynthesis</keyword>
<evidence type="ECO:0000256" key="3">
    <source>
        <dbReference type="ARBA" id="ARBA00022691"/>
    </source>
</evidence>
<evidence type="ECO:0000313" key="6">
    <source>
        <dbReference type="EMBL" id="BBL06930.1"/>
    </source>
</evidence>
<organism evidence="6 7">
    <name type="scientific">Alistipes dispar</name>
    <dbReference type="NCBI Taxonomy" id="2585119"/>
    <lineage>
        <taxon>Bacteria</taxon>
        <taxon>Pseudomonadati</taxon>
        <taxon>Bacteroidota</taxon>
        <taxon>Bacteroidia</taxon>
        <taxon>Bacteroidales</taxon>
        <taxon>Rikenellaceae</taxon>
        <taxon>Alistipes</taxon>
    </lineage>
</organism>
<dbReference type="InterPro" id="IPR003699">
    <property type="entry name" value="QueA"/>
</dbReference>
<dbReference type="PANTHER" id="PTHR30307:SF0">
    <property type="entry name" value="S-ADENOSYLMETHIONINE:TRNA RIBOSYLTRANSFERASE-ISOMERASE"/>
    <property type="match status" value="1"/>
</dbReference>
<dbReference type="PANTHER" id="PTHR30307">
    <property type="entry name" value="S-ADENOSYLMETHIONINE:TRNA RIBOSYLTRANSFERASE-ISOMERASE"/>
    <property type="match status" value="1"/>
</dbReference>
<dbReference type="EMBL" id="AP019736">
    <property type="protein sequence ID" value="BBL06930.1"/>
    <property type="molecule type" value="Genomic_DNA"/>
</dbReference>
<dbReference type="Gene3D" id="2.40.10.240">
    <property type="entry name" value="QueA-like"/>
    <property type="match status" value="1"/>
</dbReference>
<dbReference type="InterPro" id="IPR036100">
    <property type="entry name" value="QueA_sf"/>
</dbReference>
<comment type="similarity">
    <text evidence="5">Belongs to the QueA family.</text>
</comment>
<dbReference type="UniPathway" id="UPA00392"/>
<comment type="function">
    <text evidence="5">Transfers and isomerizes the ribose moiety from AdoMet to the 7-aminomethyl group of 7-deazaguanine (preQ1-tRNA) to give epoxyqueuosine (oQ-tRNA).</text>
</comment>
<keyword evidence="3 5" id="KW-0949">S-adenosyl-L-methionine</keyword>
<dbReference type="GO" id="GO:0008616">
    <property type="term" value="P:tRNA queuosine(34) biosynthetic process"/>
    <property type="evidence" value="ECO:0007669"/>
    <property type="project" value="UniProtKB-UniRule"/>
</dbReference>
<comment type="pathway">
    <text evidence="5">tRNA modification; tRNA-queuosine biosynthesis.</text>
</comment>
<keyword evidence="6" id="KW-0413">Isomerase</keyword>
<keyword evidence="1 5" id="KW-0963">Cytoplasm</keyword>
<dbReference type="GO" id="GO:0005737">
    <property type="term" value="C:cytoplasm"/>
    <property type="evidence" value="ECO:0007669"/>
    <property type="project" value="UniProtKB-SubCell"/>
</dbReference>
<protein>
    <recommendedName>
        <fullName evidence="5">S-adenosylmethionine:tRNA ribosyltransferase-isomerase</fullName>
        <ecNumber evidence="5">2.4.99.17</ecNumber>
    </recommendedName>
    <alternativeName>
        <fullName evidence="5">Queuosine biosynthesis protein QueA</fullName>
    </alternativeName>
</protein>
<keyword evidence="2 5" id="KW-0808">Transferase</keyword>
<dbReference type="Gene3D" id="3.40.1780.10">
    <property type="entry name" value="QueA-like"/>
    <property type="match status" value="1"/>
</dbReference>
<dbReference type="GO" id="GO:0051075">
    <property type="term" value="F:S-adenosylmethionine:tRNA ribosyltransferase-isomerase activity"/>
    <property type="evidence" value="ECO:0007669"/>
    <property type="project" value="UniProtKB-EC"/>
</dbReference>
<evidence type="ECO:0000313" key="7">
    <source>
        <dbReference type="Proteomes" id="UP000319374"/>
    </source>
</evidence>
<name>A0A4Y1X198_9BACT</name>
<comment type="catalytic activity">
    <reaction evidence="5">
        <text>7-aminomethyl-7-carbaguanosine(34) in tRNA + S-adenosyl-L-methionine = epoxyqueuosine(34) in tRNA + adenine + L-methionine + 2 H(+)</text>
        <dbReference type="Rhea" id="RHEA:32155"/>
        <dbReference type="Rhea" id="RHEA-COMP:10342"/>
        <dbReference type="Rhea" id="RHEA-COMP:18582"/>
        <dbReference type="ChEBI" id="CHEBI:15378"/>
        <dbReference type="ChEBI" id="CHEBI:16708"/>
        <dbReference type="ChEBI" id="CHEBI:57844"/>
        <dbReference type="ChEBI" id="CHEBI:59789"/>
        <dbReference type="ChEBI" id="CHEBI:82833"/>
        <dbReference type="ChEBI" id="CHEBI:194443"/>
        <dbReference type="EC" id="2.4.99.17"/>
    </reaction>
</comment>
<dbReference type="KEGG" id="ada:A5CPEGH6_15680"/>
<dbReference type="SUPFAM" id="SSF111337">
    <property type="entry name" value="QueA-like"/>
    <property type="match status" value="1"/>
</dbReference>
<evidence type="ECO:0000256" key="2">
    <source>
        <dbReference type="ARBA" id="ARBA00022679"/>
    </source>
</evidence>
<sequence>MAVGGGLQREREARRAGTDNQKVGFHCFLTIKRRKVTKNSNFAAQIPANMERHIDINSFDYALPDERIARFPLAERSASRLLVWRRGRIAETRFSDIGDVLPAGELLVFNNTKVIRARIIMHKPSGARIEVFCLEPHAPADYERAFAVRGACEWSCIVGNRKKWKEGYVAVGFDCAGRAEHLRARMVEDRGRECVVRFEWTAPMTFGQLLEHLGRIPIPPYLNRESEEIDNTRYQTVYSKVEGSVAAPTAGLHFTPELIGAMEARGFGFEEVTLHVGAGTFLPVKDEDAAKHPMHTEHFEVRRATVARLLERWGHITAVGTTSVRTLESLAALAWRIRTGGTPDAERVIGQWEPYDIPSGYTGREALEELLAWMDAHGCDRLKAATRIMITPLGYEFRIVRNIVTNFHQPKSTLLLLVSAFVGEEWRNIYDYALDHGFRFLSYGDSSVLLRE</sequence>
<dbReference type="InterPro" id="IPR042119">
    <property type="entry name" value="QueA_dom2"/>
</dbReference>
<dbReference type="Pfam" id="PF02547">
    <property type="entry name" value="Queuosine_synth"/>
    <property type="match status" value="1"/>
</dbReference>
<comment type="subunit">
    <text evidence="5">Monomer.</text>
</comment>
<dbReference type="AlphaFoldDB" id="A0A4Y1X198"/>
<evidence type="ECO:0000256" key="4">
    <source>
        <dbReference type="ARBA" id="ARBA00022785"/>
    </source>
</evidence>
<dbReference type="InterPro" id="IPR042118">
    <property type="entry name" value="QueA_dom1"/>
</dbReference>
<dbReference type="EC" id="2.4.99.17" evidence="5"/>
<gene>
    <name evidence="6" type="primary">queA_2</name>
    <name evidence="5" type="synonym">queA</name>
    <name evidence="6" type="ORF">A5CPEGH6_15680</name>
</gene>
<reference evidence="7" key="1">
    <citation type="submission" date="2019-06" db="EMBL/GenBank/DDBJ databases">
        <title>Alistipes onderdonkii subsp. vulgaris subsp. nov., Alistipes dispar sp. nov. and Alistipes communis sp. nov., isolated from human faeces, and creation of Alistipes onderdonkii subsp. onderdonkii subsp. nov.</title>
        <authorList>
            <person name="Sakamoto M."/>
            <person name="Ikeyama N."/>
            <person name="Ogata Y."/>
            <person name="Suda W."/>
            <person name="Iino T."/>
            <person name="Hattori M."/>
            <person name="Ohkuma M."/>
        </authorList>
    </citation>
    <scope>NUCLEOTIDE SEQUENCE [LARGE SCALE GENOMIC DNA]</scope>
    <source>
        <strain evidence="7">5CPEGH6</strain>
    </source>
</reference>
<keyword evidence="7" id="KW-1185">Reference proteome</keyword>
<comment type="subcellular location">
    <subcellularLocation>
        <location evidence="5">Cytoplasm</location>
    </subcellularLocation>
</comment>
<evidence type="ECO:0000256" key="5">
    <source>
        <dbReference type="HAMAP-Rule" id="MF_00113"/>
    </source>
</evidence>
<proteinExistence type="inferred from homology"/>
<accession>A0A4Y1X198</accession>
<dbReference type="Proteomes" id="UP000319374">
    <property type="component" value="Chromosome"/>
</dbReference>
<dbReference type="HAMAP" id="MF_00113">
    <property type="entry name" value="QueA"/>
    <property type="match status" value="1"/>
</dbReference>
<evidence type="ECO:0000256" key="1">
    <source>
        <dbReference type="ARBA" id="ARBA00022490"/>
    </source>
</evidence>